<feature type="region of interest" description="Disordered" evidence="1">
    <location>
        <begin position="1"/>
        <end position="25"/>
    </location>
</feature>
<dbReference type="SUPFAM" id="SSF48452">
    <property type="entry name" value="TPR-like"/>
    <property type="match status" value="1"/>
</dbReference>
<feature type="region of interest" description="Disordered" evidence="1">
    <location>
        <begin position="423"/>
        <end position="442"/>
    </location>
</feature>
<dbReference type="Gene3D" id="1.25.40.10">
    <property type="entry name" value="Tetratricopeptide repeat domain"/>
    <property type="match status" value="1"/>
</dbReference>
<organism evidence="2">
    <name type="scientific">Alexandrium monilatum</name>
    <dbReference type="NCBI Taxonomy" id="311494"/>
    <lineage>
        <taxon>Eukaryota</taxon>
        <taxon>Sar</taxon>
        <taxon>Alveolata</taxon>
        <taxon>Dinophyceae</taxon>
        <taxon>Gonyaulacales</taxon>
        <taxon>Pyrocystaceae</taxon>
        <taxon>Alexandrium</taxon>
    </lineage>
</organism>
<reference evidence="2" key="1">
    <citation type="submission" date="2021-01" db="EMBL/GenBank/DDBJ databases">
        <authorList>
            <person name="Corre E."/>
            <person name="Pelletier E."/>
            <person name="Niang G."/>
            <person name="Scheremetjew M."/>
            <person name="Finn R."/>
            <person name="Kale V."/>
            <person name="Holt S."/>
            <person name="Cochrane G."/>
            <person name="Meng A."/>
            <person name="Brown T."/>
            <person name="Cohen L."/>
        </authorList>
    </citation>
    <scope>NUCLEOTIDE SEQUENCE</scope>
    <source>
        <strain evidence="2">CCMP3105</strain>
    </source>
</reference>
<gene>
    <name evidence="2" type="ORF">AMON00008_LOCUS20317</name>
</gene>
<dbReference type="InterPro" id="IPR019734">
    <property type="entry name" value="TPR_rpt"/>
</dbReference>
<sequence>MAPVEDPESSIVPSAPLPQKPTLGGRVDGETVDEWVDHVDEVSAQIRGIIDGTITDFDAFDRQLELKDRAKQIREEEAKARRERFFLYGIEGKGEGKQYKWWCKRCFVEYAIDLPDNKCTRCKQSDQMMTQQARRDELMGKLEVFKEEKAKHQWRKDKWLRWKKSQALLRRSRNINYKAWEYWEPDTDTEEEGEPIVPRDNPEFLAMEADLKQRQKKSAEKAHTAERCRQRGNQCLKEGDYVGAIEHYDEGLEYRRDCKALWTNKALAELKVFRWRDAIGSCNKVIEYAEIFEDGFEKSSDACFKAFVRRAAALRALHKWSEALLDLEDALRLFPKDKEALDLYEKTKASCDEDKQVKEKQEEHQPEASPGPVRVEIEESEDEEDAESLQAVPRAHTNSLGGLGKQEFATLLRKLRGDPSHRSVFCARRGGGGPKASDGETRKVRLESVEEVAEPSGLDGALRDAERCSVLWKKSQGRVVPLRKDVEHLTKVEDEDTPEGREVAAFLRVVTPRVVMVLHALASCSDHHCALTVSAVRHVWPLLSCSTWRHGVLELLLEWSQRSITAKAMAEFAGRNPDPHLCLLLEAVTRETKENLLPPGLEDRAQSASRHLENAQNMDEALEEVFQGLTLQSPAELALSTLGNLCLAGRSLPAFKEHLVPFQDELVDALGRQLRPMNWRLCGRAAGAACNVVRLGSSFAAAVEEKCLEPLVAALRGECAEEGPASLLLSMYREGGVKGPIPGAGATSRLLAALANLLVVRPSAMQRVLALGVLDLVLPLMDPEADLAAEPGSLDSQDEEVEPALISSRAALLASRMLGAAPGSISLPAEAELLRRLLRMLQRAGDASAPRADGARLHQLDLPVRMLAVLLTKTPGALDRLTDAAPRVEELSGEAAAAPAREGPAVAFAELAARLAELFVAIEPEAHVGPDEEGGAASRIRGNLALLFAALCEAQTRDGAPPALRDLSLSCLVPACVGCLRKERGKVQSNMGICLTRLAQNPRYRQQVRDLNGIESLHQIQLPVVEAQKAEASRMHRIETSVEARKAEVQKRRSMHEASTKP</sequence>
<dbReference type="SMART" id="SM00028">
    <property type="entry name" value="TPR"/>
    <property type="match status" value="3"/>
</dbReference>
<dbReference type="GO" id="GO:0070286">
    <property type="term" value="P:axonemal dynein complex assembly"/>
    <property type="evidence" value="ECO:0007669"/>
    <property type="project" value="TreeGrafter"/>
</dbReference>
<dbReference type="EMBL" id="HBNR01029813">
    <property type="protein sequence ID" value="CAE4583394.1"/>
    <property type="molecule type" value="Transcribed_RNA"/>
</dbReference>
<feature type="region of interest" description="Disordered" evidence="1">
    <location>
        <begin position="1043"/>
        <end position="1062"/>
    </location>
</feature>
<evidence type="ECO:0000256" key="1">
    <source>
        <dbReference type="SAM" id="MobiDB-lite"/>
    </source>
</evidence>
<dbReference type="PANTHER" id="PTHR46540:SF1">
    <property type="entry name" value="TETRATRICOPEPTIDE REPEAT PROTEIN 12"/>
    <property type="match status" value="1"/>
</dbReference>
<evidence type="ECO:0008006" key="3">
    <source>
        <dbReference type="Google" id="ProtNLM"/>
    </source>
</evidence>
<feature type="compositionally biased region" description="Basic and acidic residues" evidence="1">
    <location>
        <begin position="352"/>
        <end position="366"/>
    </location>
</feature>
<dbReference type="SUPFAM" id="SSF48371">
    <property type="entry name" value="ARM repeat"/>
    <property type="match status" value="1"/>
</dbReference>
<feature type="region of interest" description="Disordered" evidence="1">
    <location>
        <begin position="352"/>
        <end position="400"/>
    </location>
</feature>
<feature type="compositionally biased region" description="Acidic residues" evidence="1">
    <location>
        <begin position="378"/>
        <end position="387"/>
    </location>
</feature>
<dbReference type="PANTHER" id="PTHR46540">
    <property type="entry name" value="TETRATRICOPEPTIDE REPEAT PROTEIN 12"/>
    <property type="match status" value="1"/>
</dbReference>
<dbReference type="Gene3D" id="1.25.10.10">
    <property type="entry name" value="Leucine-rich Repeat Variant"/>
    <property type="match status" value="1"/>
</dbReference>
<dbReference type="InterPro" id="IPR016024">
    <property type="entry name" value="ARM-type_fold"/>
</dbReference>
<dbReference type="GO" id="GO:0005813">
    <property type="term" value="C:centrosome"/>
    <property type="evidence" value="ECO:0007669"/>
    <property type="project" value="TreeGrafter"/>
</dbReference>
<dbReference type="GO" id="GO:0005737">
    <property type="term" value="C:cytoplasm"/>
    <property type="evidence" value="ECO:0007669"/>
    <property type="project" value="TreeGrafter"/>
</dbReference>
<dbReference type="InterPro" id="IPR011990">
    <property type="entry name" value="TPR-like_helical_dom_sf"/>
</dbReference>
<name>A0A7S4QH08_9DINO</name>
<dbReference type="GO" id="GO:0007288">
    <property type="term" value="P:sperm axoneme assembly"/>
    <property type="evidence" value="ECO:0007669"/>
    <property type="project" value="TreeGrafter"/>
</dbReference>
<dbReference type="InterPro" id="IPR011989">
    <property type="entry name" value="ARM-like"/>
</dbReference>
<accession>A0A7S4QH08</accession>
<protein>
    <recommendedName>
        <fullName evidence="3">Protein unc-45 homolog B</fullName>
    </recommendedName>
</protein>
<evidence type="ECO:0000313" key="2">
    <source>
        <dbReference type="EMBL" id="CAE4583394.1"/>
    </source>
</evidence>
<dbReference type="InterPro" id="IPR043195">
    <property type="entry name" value="TTC12"/>
</dbReference>
<dbReference type="AlphaFoldDB" id="A0A7S4QH08"/>
<proteinExistence type="predicted"/>